<dbReference type="InterPro" id="IPR007560">
    <property type="entry name" value="Restrct_endonuc_IV_Mrr"/>
</dbReference>
<dbReference type="InterPro" id="IPR011335">
    <property type="entry name" value="Restrct_endonuc-II-like"/>
</dbReference>
<sequence length="179" mass="20422">MNILENIVTELSPEEFEVYCLNLIKSTSSAFEHAKITHNQVIKTYDGNYQLDGLIEFTHLGINYKAVVECKKYKNKIKRSQIQILYDTVQRVGANKGIFISTSSFQEGAMEYAKTHGITLLQIVDGFVMTVQNSLPSKMIINFCPPKYSFAMYNLDLKCPSGFVYEGRTEQLRDILLNI</sequence>
<keyword evidence="3" id="KW-1185">Reference proteome</keyword>
<dbReference type="InterPro" id="IPR052906">
    <property type="entry name" value="Type_IV_Methyl-Rstrct_Enzyme"/>
</dbReference>
<dbReference type="SUPFAM" id="SSF52980">
    <property type="entry name" value="Restriction endonuclease-like"/>
    <property type="match status" value="1"/>
</dbReference>
<accession>A0ABT8JVI7</accession>
<evidence type="ECO:0000313" key="2">
    <source>
        <dbReference type="EMBL" id="MDN4608189.1"/>
    </source>
</evidence>
<dbReference type="Gene3D" id="3.40.1350.10">
    <property type="match status" value="1"/>
</dbReference>
<keyword evidence="2" id="KW-0255">Endonuclease</keyword>
<keyword evidence="2" id="KW-0378">Hydrolase</keyword>
<feature type="domain" description="Restriction endonuclease type IV Mrr" evidence="1">
    <location>
        <begin position="10"/>
        <end position="122"/>
    </location>
</feature>
<dbReference type="GO" id="GO:0004519">
    <property type="term" value="F:endonuclease activity"/>
    <property type="evidence" value="ECO:0007669"/>
    <property type="project" value="UniProtKB-KW"/>
</dbReference>
<dbReference type="Pfam" id="PF04471">
    <property type="entry name" value="Mrr_cat"/>
    <property type="match status" value="1"/>
</dbReference>
<proteinExistence type="predicted"/>
<dbReference type="PANTHER" id="PTHR30015:SF7">
    <property type="entry name" value="TYPE IV METHYL-DIRECTED RESTRICTION ENZYME ECOKMRR"/>
    <property type="match status" value="1"/>
</dbReference>
<dbReference type="InterPro" id="IPR011856">
    <property type="entry name" value="tRNA_endonuc-like_dom_sf"/>
</dbReference>
<reference evidence="2" key="1">
    <citation type="submission" date="2023-03" db="EMBL/GenBank/DDBJ databases">
        <title>MT1 and MT2 Draft Genomes of Novel Species.</title>
        <authorList>
            <person name="Venkateswaran K."/>
        </authorList>
    </citation>
    <scope>NUCLEOTIDE SEQUENCE</scope>
    <source>
        <strain evidence="2">F6_3S_P_2</strain>
    </source>
</reference>
<evidence type="ECO:0000259" key="1">
    <source>
        <dbReference type="Pfam" id="PF04471"/>
    </source>
</evidence>
<evidence type="ECO:0000313" key="3">
    <source>
        <dbReference type="Proteomes" id="UP001175097"/>
    </source>
</evidence>
<keyword evidence="2" id="KW-0540">Nuclease</keyword>
<dbReference type="RefSeq" id="WP_301244107.1">
    <property type="nucleotide sequence ID" value="NZ_JAROCC010000009.1"/>
</dbReference>
<dbReference type="Proteomes" id="UP001175097">
    <property type="component" value="Unassembled WGS sequence"/>
</dbReference>
<gene>
    <name evidence="2" type="ORF">P5G49_11985</name>
</gene>
<protein>
    <submittedName>
        <fullName evidence="2">Restriction endonuclease</fullName>
    </submittedName>
</protein>
<dbReference type="EMBL" id="JAROCC010000009">
    <property type="protein sequence ID" value="MDN4608189.1"/>
    <property type="molecule type" value="Genomic_DNA"/>
</dbReference>
<dbReference type="PANTHER" id="PTHR30015">
    <property type="entry name" value="MRR RESTRICTION SYSTEM PROTEIN"/>
    <property type="match status" value="1"/>
</dbReference>
<comment type="caution">
    <text evidence="2">The sequence shown here is derived from an EMBL/GenBank/DDBJ whole genome shotgun (WGS) entry which is preliminary data.</text>
</comment>
<organism evidence="2 3">
    <name type="scientific">Sporosarcina highlanderae</name>
    <dbReference type="NCBI Taxonomy" id="3035916"/>
    <lineage>
        <taxon>Bacteria</taxon>
        <taxon>Bacillati</taxon>
        <taxon>Bacillota</taxon>
        <taxon>Bacilli</taxon>
        <taxon>Bacillales</taxon>
        <taxon>Caryophanaceae</taxon>
        <taxon>Sporosarcina</taxon>
    </lineage>
</organism>
<name>A0ABT8JVI7_9BACL</name>